<feature type="transmembrane region" description="Helical" evidence="7">
    <location>
        <begin position="123"/>
        <end position="144"/>
    </location>
</feature>
<keyword evidence="2" id="KW-1003">Cell membrane</keyword>
<feature type="transmembrane region" description="Helical" evidence="7">
    <location>
        <begin position="164"/>
        <end position="182"/>
    </location>
</feature>
<dbReference type="InterPro" id="IPR051542">
    <property type="entry name" value="Hydrogenase_cytochrome"/>
</dbReference>
<dbReference type="InterPro" id="IPR016174">
    <property type="entry name" value="Di-haem_cyt_TM"/>
</dbReference>
<evidence type="ECO:0000313" key="9">
    <source>
        <dbReference type="EMBL" id="WNO05187.1"/>
    </source>
</evidence>
<keyword evidence="5 7" id="KW-0472">Membrane</keyword>
<dbReference type="PANTHER" id="PTHR30485:SF2">
    <property type="entry name" value="BLL0597 PROTEIN"/>
    <property type="match status" value="1"/>
</dbReference>
<reference evidence="9 10" key="1">
    <citation type="submission" date="2023-08" db="EMBL/GenBank/DDBJ databases">
        <title>Rhodoferax potami sp. nov. and Rhodoferax mekongensis sp. nov., isolated from the Mekong River in Thailand.</title>
        <authorList>
            <person name="Kitikhun S."/>
            <person name="Charoenyingcharoen P."/>
            <person name="Siriarchawattana P."/>
            <person name="Likhitrattanapisal S."/>
            <person name="Nilsakha T."/>
            <person name="Chanpet A."/>
            <person name="Rattanawaree P."/>
            <person name="Ingsriswang S."/>
        </authorList>
    </citation>
    <scope>NUCLEOTIDE SEQUENCE [LARGE SCALE GENOMIC DNA]</scope>
    <source>
        <strain evidence="9 10">TBRC 17307</strain>
    </source>
</reference>
<keyword evidence="10" id="KW-1185">Reference proteome</keyword>
<evidence type="ECO:0000256" key="6">
    <source>
        <dbReference type="SAM" id="MobiDB-lite"/>
    </source>
</evidence>
<comment type="subcellular location">
    <subcellularLocation>
        <location evidence="1">Cell membrane</location>
        <topology evidence="1">Multi-pass membrane protein</topology>
    </subcellularLocation>
</comment>
<evidence type="ECO:0000259" key="8">
    <source>
        <dbReference type="Pfam" id="PF01292"/>
    </source>
</evidence>
<keyword evidence="4 7" id="KW-1133">Transmembrane helix</keyword>
<evidence type="ECO:0000256" key="1">
    <source>
        <dbReference type="ARBA" id="ARBA00004651"/>
    </source>
</evidence>
<evidence type="ECO:0000256" key="3">
    <source>
        <dbReference type="ARBA" id="ARBA00022692"/>
    </source>
</evidence>
<evidence type="ECO:0000313" key="10">
    <source>
        <dbReference type="Proteomes" id="UP001302257"/>
    </source>
</evidence>
<evidence type="ECO:0000256" key="7">
    <source>
        <dbReference type="SAM" id="Phobius"/>
    </source>
</evidence>
<feature type="region of interest" description="Disordered" evidence="6">
    <location>
        <begin position="1"/>
        <end position="23"/>
    </location>
</feature>
<dbReference type="SUPFAM" id="SSF81342">
    <property type="entry name" value="Transmembrane di-heme cytochromes"/>
    <property type="match status" value="1"/>
</dbReference>
<feature type="compositionally biased region" description="Low complexity" evidence="6">
    <location>
        <begin position="7"/>
        <end position="21"/>
    </location>
</feature>
<gene>
    <name evidence="9" type="ORF">RAN89_01850</name>
</gene>
<name>A0ABZ0B0B3_9BURK</name>
<proteinExistence type="predicted"/>
<feature type="transmembrane region" description="Helical" evidence="7">
    <location>
        <begin position="209"/>
        <end position="225"/>
    </location>
</feature>
<dbReference type="EMBL" id="CP132507">
    <property type="protein sequence ID" value="WNO05187.1"/>
    <property type="molecule type" value="Genomic_DNA"/>
</dbReference>
<feature type="transmembrane region" description="Helical" evidence="7">
    <location>
        <begin position="62"/>
        <end position="79"/>
    </location>
</feature>
<dbReference type="PANTHER" id="PTHR30485">
    <property type="entry name" value="NI/FE-HYDROGENASE 1 B-TYPE CYTOCHROME SUBUNIT"/>
    <property type="match status" value="1"/>
</dbReference>
<evidence type="ECO:0000256" key="5">
    <source>
        <dbReference type="ARBA" id="ARBA00023136"/>
    </source>
</evidence>
<dbReference type="InterPro" id="IPR011577">
    <property type="entry name" value="Cyt_b561_bac/Ni-Hgenase"/>
</dbReference>
<keyword evidence="3 7" id="KW-0812">Transmembrane</keyword>
<evidence type="ECO:0000256" key="4">
    <source>
        <dbReference type="ARBA" id="ARBA00022989"/>
    </source>
</evidence>
<evidence type="ECO:0000256" key="2">
    <source>
        <dbReference type="ARBA" id="ARBA00022475"/>
    </source>
</evidence>
<sequence length="253" mass="27267">MSSTSLPGPAAMAPAGNPVPATRSRRIVDTPTRVFHALFALCFLGAYLTAEGEAMRLLHVTLGYSMAGLLVFRLVYGLVGPRHARLSLLAGKLRSLPKWLASVAQGTADRTWAAVNWRQGQNLALAVAVVALMVLVVPLTLSGYATYNEWGDWLGDVHELAGNAFLVVVLAHGGIVLLLSLLRRKNMAMQMVHGRGQGPGPDVVKRNHAWLAVWILVAVLGYWSWEWQQSPNGLISAQAVTDLLSGRESGDSD</sequence>
<dbReference type="Gene3D" id="1.20.950.20">
    <property type="entry name" value="Transmembrane di-heme cytochromes, Chain C"/>
    <property type="match status" value="1"/>
</dbReference>
<accession>A0ABZ0B0B3</accession>
<protein>
    <submittedName>
        <fullName evidence="9">Cytochrome b/b6 domain-containing protein</fullName>
    </submittedName>
</protein>
<organism evidence="9 10">
    <name type="scientific">Rhodoferax mekongensis</name>
    <dbReference type="NCBI Taxonomy" id="3068341"/>
    <lineage>
        <taxon>Bacteria</taxon>
        <taxon>Pseudomonadati</taxon>
        <taxon>Pseudomonadota</taxon>
        <taxon>Betaproteobacteria</taxon>
        <taxon>Burkholderiales</taxon>
        <taxon>Comamonadaceae</taxon>
        <taxon>Rhodoferax</taxon>
    </lineage>
</organism>
<dbReference type="RefSeq" id="WP_313867973.1">
    <property type="nucleotide sequence ID" value="NZ_CP132507.1"/>
</dbReference>
<feature type="domain" description="Cytochrome b561 bacterial/Ni-hydrogenase" evidence="8">
    <location>
        <begin position="29"/>
        <end position="194"/>
    </location>
</feature>
<dbReference type="Pfam" id="PF01292">
    <property type="entry name" value="Ni_hydr_CYTB"/>
    <property type="match status" value="1"/>
</dbReference>
<dbReference type="Proteomes" id="UP001302257">
    <property type="component" value="Chromosome"/>
</dbReference>
<feature type="transmembrane region" description="Helical" evidence="7">
    <location>
        <begin position="33"/>
        <end position="50"/>
    </location>
</feature>